<protein>
    <submittedName>
        <fullName evidence="1">Uncharacterized protein</fullName>
    </submittedName>
</protein>
<dbReference type="Proteomes" id="UP000887458">
    <property type="component" value="Unassembled WGS sequence"/>
</dbReference>
<comment type="caution">
    <text evidence="1">The sequence shown here is derived from an EMBL/GenBank/DDBJ whole genome shotgun (WGS) entry which is preliminary data.</text>
</comment>
<evidence type="ECO:0000313" key="2">
    <source>
        <dbReference type="Proteomes" id="UP000887458"/>
    </source>
</evidence>
<proteinExistence type="predicted"/>
<name>A0ABQ8JRL3_DERPT</name>
<dbReference type="EMBL" id="NJHN03000020">
    <property type="protein sequence ID" value="KAH9425219.1"/>
    <property type="molecule type" value="Genomic_DNA"/>
</dbReference>
<evidence type="ECO:0000313" key="1">
    <source>
        <dbReference type="EMBL" id="KAH9425219.1"/>
    </source>
</evidence>
<keyword evidence="2" id="KW-1185">Reference proteome</keyword>
<reference evidence="1 2" key="2">
    <citation type="journal article" date="2022" name="Mol. Biol. Evol.">
        <title>Comparative Genomics Reveals Insights into the Divergent Evolution of Astigmatic Mites and Household Pest Adaptations.</title>
        <authorList>
            <person name="Xiong Q."/>
            <person name="Wan A.T."/>
            <person name="Liu X."/>
            <person name="Fung C.S."/>
            <person name="Xiao X."/>
            <person name="Malainual N."/>
            <person name="Hou J."/>
            <person name="Wang L."/>
            <person name="Wang M."/>
            <person name="Yang K.Y."/>
            <person name="Cui Y."/>
            <person name="Leung E.L."/>
            <person name="Nong W."/>
            <person name="Shin S.K."/>
            <person name="Au S.W."/>
            <person name="Jeong K.Y."/>
            <person name="Chew F.T."/>
            <person name="Hui J.H."/>
            <person name="Leung T.F."/>
            <person name="Tungtrongchitr A."/>
            <person name="Zhong N."/>
            <person name="Liu Z."/>
            <person name="Tsui S.K."/>
        </authorList>
    </citation>
    <scope>NUCLEOTIDE SEQUENCE [LARGE SCALE GENOMIC DNA]</scope>
    <source>
        <strain evidence="1">Derp</strain>
    </source>
</reference>
<accession>A0ABQ8JRL3</accession>
<organism evidence="1 2">
    <name type="scientific">Dermatophagoides pteronyssinus</name>
    <name type="common">European house dust mite</name>
    <dbReference type="NCBI Taxonomy" id="6956"/>
    <lineage>
        <taxon>Eukaryota</taxon>
        <taxon>Metazoa</taxon>
        <taxon>Ecdysozoa</taxon>
        <taxon>Arthropoda</taxon>
        <taxon>Chelicerata</taxon>
        <taxon>Arachnida</taxon>
        <taxon>Acari</taxon>
        <taxon>Acariformes</taxon>
        <taxon>Sarcoptiformes</taxon>
        <taxon>Astigmata</taxon>
        <taxon>Psoroptidia</taxon>
        <taxon>Analgoidea</taxon>
        <taxon>Pyroglyphidae</taxon>
        <taxon>Dermatophagoidinae</taxon>
        <taxon>Dermatophagoides</taxon>
    </lineage>
</organism>
<sequence length="62" mass="7026">MDQTKYNSCFGSILRIKANVLQSTYLSAPTSKHQRLFMSNHELELNLSKVTIIVTIELNNGN</sequence>
<reference evidence="1 2" key="1">
    <citation type="journal article" date="2018" name="J. Allergy Clin. Immunol.">
        <title>High-quality assembly of Dermatophagoides pteronyssinus genome and transcriptome reveals a wide range of novel allergens.</title>
        <authorList>
            <person name="Liu X.Y."/>
            <person name="Yang K.Y."/>
            <person name="Wang M.Q."/>
            <person name="Kwok J.S."/>
            <person name="Zeng X."/>
            <person name="Yang Z."/>
            <person name="Xiao X.J."/>
            <person name="Lau C.P."/>
            <person name="Li Y."/>
            <person name="Huang Z.M."/>
            <person name="Ba J.G."/>
            <person name="Yim A.K."/>
            <person name="Ouyang C.Y."/>
            <person name="Ngai S.M."/>
            <person name="Chan T.F."/>
            <person name="Leung E.L."/>
            <person name="Liu L."/>
            <person name="Liu Z.G."/>
            <person name="Tsui S.K."/>
        </authorList>
    </citation>
    <scope>NUCLEOTIDE SEQUENCE [LARGE SCALE GENOMIC DNA]</scope>
    <source>
        <strain evidence="1">Derp</strain>
    </source>
</reference>
<gene>
    <name evidence="1" type="ORF">DERP_014656</name>
</gene>